<evidence type="ECO:0000256" key="1">
    <source>
        <dbReference type="SAM" id="MobiDB-lite"/>
    </source>
</evidence>
<accession>A0A329U8D0</accession>
<reference evidence="3 4" key="1">
    <citation type="submission" date="2018-02" db="EMBL/GenBank/DDBJ databases">
        <title>Complete genome sequencing of Faecalibacterium prausnitzii strains isolated from the human gut.</title>
        <authorList>
            <person name="Fitzgerald B.C."/>
            <person name="Shkoporov A.N."/>
            <person name="Ross P.R."/>
            <person name="Hill C."/>
        </authorList>
    </citation>
    <scope>NUCLEOTIDE SEQUENCE [LARGE SCALE GENOMIC DNA]</scope>
    <source>
        <strain evidence="3 4">APC923/51-1</strain>
    </source>
</reference>
<sequence length="285" mass="31198">MTMTEQNKTPLTAQPGSAPAPEQKPAEKRPAEKPLRRVGSLTLGACLIAAGVFFLLYFFVPGFDVQLTLKIAPAVALVLLGCEVLFFAARPGRWKYDFVSVLVCLVLMAGCFCMAMLPMLWDELSGENQQTMNRLSAQAIDELYSACKQDAQDIAIQNISGWLYLSGPQVETLQQAAALPAGDTCLTLTVELFGPYDSAAAFARDCYTLTALAKQCTVPPEKLHFTWDARSPAESSLNTGSLLYTEDYSLDLSGAVQLDWTVQQMEQQTETEYLLDAENIPDGEE</sequence>
<name>A0A329U8D0_9FIRM</name>
<feature type="compositionally biased region" description="Polar residues" evidence="1">
    <location>
        <begin position="1"/>
        <end position="15"/>
    </location>
</feature>
<comment type="caution">
    <text evidence="3">The sequence shown here is derived from an EMBL/GenBank/DDBJ whole genome shotgun (WGS) entry which is preliminary data.</text>
</comment>
<feature type="transmembrane region" description="Helical" evidence="2">
    <location>
        <begin position="101"/>
        <end position="121"/>
    </location>
</feature>
<feature type="region of interest" description="Disordered" evidence="1">
    <location>
        <begin position="1"/>
        <end position="32"/>
    </location>
</feature>
<organism evidence="3 4">
    <name type="scientific">Faecalibacterium prausnitzii</name>
    <dbReference type="NCBI Taxonomy" id="853"/>
    <lineage>
        <taxon>Bacteria</taxon>
        <taxon>Bacillati</taxon>
        <taxon>Bacillota</taxon>
        <taxon>Clostridia</taxon>
        <taxon>Eubacteriales</taxon>
        <taxon>Oscillospiraceae</taxon>
        <taxon>Faecalibacterium</taxon>
    </lineage>
</organism>
<keyword evidence="2" id="KW-0472">Membrane</keyword>
<dbReference type="AlphaFoldDB" id="A0A329U8D0"/>
<gene>
    <name evidence="3" type="ORF">C4N24_06585</name>
</gene>
<protein>
    <submittedName>
        <fullName evidence="3">Uncharacterized protein</fullName>
    </submittedName>
</protein>
<feature type="transmembrane region" description="Helical" evidence="2">
    <location>
        <begin position="71"/>
        <end position="89"/>
    </location>
</feature>
<keyword evidence="2" id="KW-0812">Transmembrane</keyword>
<evidence type="ECO:0000313" key="3">
    <source>
        <dbReference type="EMBL" id="RAW57952.1"/>
    </source>
</evidence>
<evidence type="ECO:0000313" key="4">
    <source>
        <dbReference type="Proteomes" id="UP000251281"/>
    </source>
</evidence>
<feature type="transmembrane region" description="Helical" evidence="2">
    <location>
        <begin position="38"/>
        <end position="59"/>
    </location>
</feature>
<dbReference type="Proteomes" id="UP000251281">
    <property type="component" value="Unassembled WGS sequence"/>
</dbReference>
<evidence type="ECO:0000256" key="2">
    <source>
        <dbReference type="SAM" id="Phobius"/>
    </source>
</evidence>
<dbReference type="EMBL" id="PRLD01000005">
    <property type="protein sequence ID" value="RAW57952.1"/>
    <property type="molecule type" value="Genomic_DNA"/>
</dbReference>
<proteinExistence type="predicted"/>
<keyword evidence="2" id="KW-1133">Transmembrane helix</keyword>